<feature type="non-terminal residue" evidence="9">
    <location>
        <position position="82"/>
    </location>
</feature>
<keyword evidence="5" id="KW-0378">Hydrolase</keyword>
<evidence type="ECO:0000256" key="4">
    <source>
        <dbReference type="ARBA" id="ARBA00022786"/>
    </source>
</evidence>
<evidence type="ECO:0000256" key="7">
    <source>
        <dbReference type="PROSITE-ProRule" id="PRU01393"/>
    </source>
</evidence>
<dbReference type="PRINTS" id="PR00707">
    <property type="entry name" value="UBCTHYDRLASE"/>
</dbReference>
<sequence>MAKVEWQALESNPDAINPFMEKIGVTSVKCVDIISFDDDVLEHLPKPQFAMLLCLPDYKKVDALMAPIYEKLRSECVTPPAN</sequence>
<evidence type="ECO:0000256" key="6">
    <source>
        <dbReference type="ARBA" id="ARBA00022807"/>
    </source>
</evidence>
<dbReference type="AlphaFoldDB" id="A0A0C2FN06"/>
<dbReference type="SUPFAM" id="SSF54001">
    <property type="entry name" value="Cysteine proteinases"/>
    <property type="match status" value="1"/>
</dbReference>
<dbReference type="InterPro" id="IPR036959">
    <property type="entry name" value="Peptidase_C12_UCH_sf"/>
</dbReference>
<feature type="domain" description="UCH catalytic" evidence="8">
    <location>
        <begin position="5"/>
        <end position="82"/>
    </location>
</feature>
<dbReference type="EC" id="3.4.19.12" evidence="2"/>
<gene>
    <name evidence="9" type="ORF">ANCDUO_21830</name>
</gene>
<dbReference type="Proteomes" id="UP000054047">
    <property type="component" value="Unassembled WGS sequence"/>
</dbReference>
<evidence type="ECO:0000256" key="3">
    <source>
        <dbReference type="ARBA" id="ARBA00022670"/>
    </source>
</evidence>
<dbReference type="InterPro" id="IPR038765">
    <property type="entry name" value="Papain-like_cys_pep_sf"/>
</dbReference>
<comment type="similarity">
    <text evidence="7">Belongs to the peptidase C12 family.</text>
</comment>
<keyword evidence="10" id="KW-1185">Reference proteome</keyword>
<evidence type="ECO:0000256" key="5">
    <source>
        <dbReference type="ARBA" id="ARBA00022801"/>
    </source>
</evidence>
<evidence type="ECO:0000313" key="9">
    <source>
        <dbReference type="EMBL" id="KIH48104.1"/>
    </source>
</evidence>
<evidence type="ECO:0000256" key="2">
    <source>
        <dbReference type="ARBA" id="ARBA00012759"/>
    </source>
</evidence>
<dbReference type="Gene3D" id="3.40.532.10">
    <property type="entry name" value="Peptidase C12, ubiquitin carboxyl-terminal hydrolase"/>
    <property type="match status" value="1"/>
</dbReference>
<protein>
    <recommendedName>
        <fullName evidence="2">ubiquitinyl hydrolase 1</fullName>
        <ecNumber evidence="2">3.4.19.12</ecNumber>
    </recommendedName>
</protein>
<keyword evidence="4" id="KW-0833">Ubl conjugation pathway</keyword>
<evidence type="ECO:0000259" key="8">
    <source>
        <dbReference type="PROSITE" id="PS52048"/>
    </source>
</evidence>
<dbReference type="Pfam" id="PF01088">
    <property type="entry name" value="Peptidase_C12"/>
    <property type="match status" value="1"/>
</dbReference>
<organism evidence="9 10">
    <name type="scientific">Ancylostoma duodenale</name>
    <dbReference type="NCBI Taxonomy" id="51022"/>
    <lineage>
        <taxon>Eukaryota</taxon>
        <taxon>Metazoa</taxon>
        <taxon>Ecdysozoa</taxon>
        <taxon>Nematoda</taxon>
        <taxon>Chromadorea</taxon>
        <taxon>Rhabditida</taxon>
        <taxon>Rhabditina</taxon>
        <taxon>Rhabditomorpha</taxon>
        <taxon>Strongyloidea</taxon>
        <taxon>Ancylostomatidae</taxon>
        <taxon>Ancylostomatinae</taxon>
        <taxon>Ancylostoma</taxon>
    </lineage>
</organism>
<comment type="caution">
    <text evidence="7">Lacks conserved residue(s) required for the propagation of feature annotation.</text>
</comment>
<name>A0A0C2FN06_9BILA</name>
<proteinExistence type="inferred from homology"/>
<dbReference type="PROSITE" id="PS52048">
    <property type="entry name" value="UCH_DOMAIN"/>
    <property type="match status" value="1"/>
</dbReference>
<reference evidence="9 10" key="1">
    <citation type="submission" date="2013-12" db="EMBL/GenBank/DDBJ databases">
        <title>Draft genome of the parsitic nematode Ancylostoma duodenale.</title>
        <authorList>
            <person name="Mitreva M."/>
        </authorList>
    </citation>
    <scope>NUCLEOTIDE SEQUENCE [LARGE SCALE GENOMIC DNA]</scope>
    <source>
        <strain evidence="9 10">Zhejiang</strain>
    </source>
</reference>
<keyword evidence="3" id="KW-0645">Protease</keyword>
<keyword evidence="6" id="KW-0788">Thiol protease</keyword>
<accession>A0A0C2FN06</accession>
<dbReference type="GO" id="GO:0004843">
    <property type="term" value="F:cysteine-type deubiquitinase activity"/>
    <property type="evidence" value="ECO:0007669"/>
    <property type="project" value="UniProtKB-EC"/>
</dbReference>
<dbReference type="EMBL" id="KN762595">
    <property type="protein sequence ID" value="KIH48104.1"/>
    <property type="molecule type" value="Genomic_DNA"/>
</dbReference>
<evidence type="ECO:0000256" key="1">
    <source>
        <dbReference type="ARBA" id="ARBA00000707"/>
    </source>
</evidence>
<dbReference type="InterPro" id="IPR001578">
    <property type="entry name" value="Peptidase_C12_UCH"/>
</dbReference>
<dbReference type="GO" id="GO:0006511">
    <property type="term" value="P:ubiquitin-dependent protein catabolic process"/>
    <property type="evidence" value="ECO:0007669"/>
    <property type="project" value="InterPro"/>
</dbReference>
<comment type="catalytic activity">
    <reaction evidence="1">
        <text>Thiol-dependent hydrolysis of ester, thioester, amide, peptide and isopeptide bonds formed by the C-terminal Gly of ubiquitin (a 76-residue protein attached to proteins as an intracellular targeting signal).</text>
        <dbReference type="EC" id="3.4.19.12"/>
    </reaction>
</comment>
<dbReference type="OrthoDB" id="427186at2759"/>
<evidence type="ECO:0000313" key="10">
    <source>
        <dbReference type="Proteomes" id="UP000054047"/>
    </source>
</evidence>